<protein>
    <submittedName>
        <fullName evidence="2">Gliding motility-associated C-terminal domain-containing protein</fullName>
    </submittedName>
</protein>
<dbReference type="Pfam" id="PF24346">
    <property type="entry name" value="DUF7507"/>
    <property type="match status" value="1"/>
</dbReference>
<dbReference type="InterPro" id="IPR047589">
    <property type="entry name" value="DUF11_rpt"/>
</dbReference>
<dbReference type="InterPro" id="IPR055354">
    <property type="entry name" value="DUF7507"/>
</dbReference>
<evidence type="ECO:0000313" key="2">
    <source>
        <dbReference type="EMBL" id="TEB45673.1"/>
    </source>
</evidence>
<dbReference type="Proteomes" id="UP000298340">
    <property type="component" value="Unassembled WGS sequence"/>
</dbReference>
<dbReference type="EMBL" id="QWDN01000001">
    <property type="protein sequence ID" value="TEB45673.1"/>
    <property type="molecule type" value="Genomic_DNA"/>
</dbReference>
<evidence type="ECO:0000313" key="3">
    <source>
        <dbReference type="Proteomes" id="UP000298340"/>
    </source>
</evidence>
<feature type="domain" description="DUF7507" evidence="1">
    <location>
        <begin position="1226"/>
        <end position="1330"/>
    </location>
</feature>
<comment type="caution">
    <text evidence="2">The sequence shown here is derived from an EMBL/GenBank/DDBJ whole genome shotgun (WGS) entry which is preliminary data.</text>
</comment>
<gene>
    <name evidence="2" type="ORF">D0809_01305</name>
</gene>
<dbReference type="NCBIfam" id="TIGR01451">
    <property type="entry name" value="B_ant_repeat"/>
    <property type="match status" value="1"/>
</dbReference>
<accession>A0A4Y7UGT5</accession>
<name>A0A4Y7UGT5_9FLAO</name>
<proteinExistence type="predicted"/>
<feature type="non-terminal residue" evidence="2">
    <location>
        <position position="1"/>
    </location>
</feature>
<dbReference type="Pfam" id="PF13585">
    <property type="entry name" value="CHU_C"/>
    <property type="match status" value="1"/>
</dbReference>
<sequence>NPGNCDTATSTVVVTAPSIDAVAENLGSINGNAGGTTTVSLIAGDTVNGTQAVIGTNPGEVKLTVTTPIPAGLTINSNGTVTVAANTIEGSYNLEYTICEINNPENCDTATSTIVVTAATLVANLDAVPSTISSNAPKTLINVFANDTKNGAAVIPSEVKLTVTTADPKGYLTVDINGNAIVGANAPAGTYELTYEICELLNPTNCSSNQVQVNISAPAIDAVAENLGSINGNAGGTTTISLIASDTVNGTQAVIGTNAGEVKLTVTTPIPAGLTINSNGSVTVAANTVAGTYNLEYTICEINNPGNCDTATSTIVVTAGILVANLDAVPSTLSSNAPKTLINVFDNDTKNGAALIPSDVKLTVTTADPKGLLTVDTNGNAILGANAPAGTYELTYEICELLNPTNCSSNQVQVNISAPAIDAVAENLGSINGNAGGTTTISLIASDTVNGTQAVIGTNAGEVKLTVTTPIPAGLTINSNGTVTVAANTVAGTYNLEYTICEINNPGNCDTATSTVVVTAGILVANLDAVPSTLSSNTPKTLLNVFDNDTKNGTAVVPSEVKLTLTTADPKGYLTVDTNGNAILGANAPAGTYELTYEICELLNPTNCSSNQVKVTISAPGIDAVAENLGSISGNAGGTTAVSLIASDTVNGAQAVIGTNPGDVKLTVTTPIPTGLTINTNGTVTVAVNTVAGSYNLEYTICEINNPGNCDTATSTIVVIAGILVANLDAVPSTLSSNTPTTLLNVFDNDTKNGTAVVPSEVKLTVTTADPKGYLTVDTNGNAILGANAPAGTYELTYQICELLNPKNCSSNQVQVTITAPGIDAVAENLGSINGNSGGSTTVSLIASDTVNAVQAVIGTNPGDVKLNVSTPIPAGLTINTNGTVTVAANTPAGSYNLEYTICEINNPGNCDTAISTIIVTTEALVANDDIVASVVGANQPKNLLNIFSNDTKNGFPVVAAEMNLTETIPDPTGFVKLNPDGTVVLSANTPAGTYEITYQICEKLNPTNCSTASIKVTVIAPTAIIQAKDDMAGPIDASKGVNTSLNIFDNDTLNGTAVNPAIVVLTTVTPNTNLILNANGSVDLTVGTPSGTYHLTYQICEASNPSNCSQAVVTITVLNTTSPINPTAPIVANDDAEVAVDGINGALEFVNVLDNDLLNGTAINPTDVIITKTSASPNFELNADGTVNVLPNTPGGQYTVTYQICEKVSATNCSSATLHVFVEFPAIAIIKTGIFNDENASGFANAGETITYKFKITNTGNVPLKGITVRDPLPGIEVSGQAIDLDVNETDENTFTAQYKIKQSDINLGSVSNQATAQGVSARGVVVEDKSDNEDNLGDKPTVLALNGCMIEPLKAFSPNGDSKNTRFYIRGIECYPENTVEIYNRWGVLVYDADHYNNEDRVFKGFSEGRATVKQSDGLPVGTYFYILKYKDSASNSHELSGYLYMNK</sequence>
<dbReference type="RefSeq" id="WP_170208064.1">
    <property type="nucleotide sequence ID" value="NZ_QWDN01000001.1"/>
</dbReference>
<organism evidence="2 3">
    <name type="scientific">Flavobacterium circumlabens</name>
    <dbReference type="NCBI Taxonomy" id="2133765"/>
    <lineage>
        <taxon>Bacteria</taxon>
        <taxon>Pseudomonadati</taxon>
        <taxon>Bacteroidota</taxon>
        <taxon>Flavobacteriia</taxon>
        <taxon>Flavobacteriales</taxon>
        <taxon>Flavobacteriaceae</taxon>
        <taxon>Flavobacterium</taxon>
    </lineage>
</organism>
<evidence type="ECO:0000259" key="1">
    <source>
        <dbReference type="Pfam" id="PF24346"/>
    </source>
</evidence>
<reference evidence="2 3" key="1">
    <citation type="journal article" date="2018" name="Syst. Appl. Microbiol.">
        <title>Flavobacterium circumlabens sp. nov. and Flavobacterium cupreum sp. nov., two psychrotrophic species isolated from Antarctic environmental samples.</title>
        <authorList>
            <person name="Kralova S."/>
            <person name="Busse H.J."/>
            <person name="Svec P."/>
            <person name="Maslanova I."/>
            <person name="Stankova E."/>
            <person name="Bartak M."/>
            <person name="Sedlacek I."/>
        </authorList>
    </citation>
    <scope>NUCLEOTIDE SEQUENCE [LARGE SCALE GENOMIC DNA]</scope>
    <source>
        <strain evidence="2 3">CCM 8828</strain>
    </source>
</reference>